<dbReference type="InterPro" id="IPR003018">
    <property type="entry name" value="GAF"/>
</dbReference>
<dbReference type="SMART" id="SM00267">
    <property type="entry name" value="GGDEF"/>
    <property type="match status" value="1"/>
</dbReference>
<dbReference type="SUPFAM" id="SSF55781">
    <property type="entry name" value="GAF domain-like"/>
    <property type="match status" value="1"/>
</dbReference>
<dbReference type="FunFam" id="3.30.70.270:FF:000001">
    <property type="entry name" value="Diguanylate cyclase domain protein"/>
    <property type="match status" value="1"/>
</dbReference>
<keyword evidence="3" id="KW-1185">Reference proteome</keyword>
<accession>A0A4Q0MPC1</accession>
<dbReference type="Pfam" id="PF01590">
    <property type="entry name" value="GAF"/>
    <property type="match status" value="1"/>
</dbReference>
<dbReference type="AlphaFoldDB" id="A0A4Q0MPC1"/>
<dbReference type="Gene3D" id="3.30.70.270">
    <property type="match status" value="1"/>
</dbReference>
<evidence type="ECO:0000259" key="1">
    <source>
        <dbReference type="PROSITE" id="PS50887"/>
    </source>
</evidence>
<dbReference type="Proteomes" id="UP000289708">
    <property type="component" value="Unassembled WGS sequence"/>
</dbReference>
<dbReference type="NCBIfam" id="TIGR00254">
    <property type="entry name" value="GGDEF"/>
    <property type="match status" value="1"/>
</dbReference>
<dbReference type="Pfam" id="PF00990">
    <property type="entry name" value="GGDEF"/>
    <property type="match status" value="1"/>
</dbReference>
<evidence type="ECO:0000313" key="3">
    <source>
        <dbReference type="Proteomes" id="UP000289708"/>
    </source>
</evidence>
<dbReference type="PANTHER" id="PTHR43102:SF2">
    <property type="entry name" value="GAF DOMAIN-CONTAINING PROTEIN"/>
    <property type="match status" value="1"/>
</dbReference>
<dbReference type="InterPro" id="IPR029016">
    <property type="entry name" value="GAF-like_dom_sf"/>
</dbReference>
<name>A0A4Q0MPC1_9HYPH</name>
<dbReference type="PANTHER" id="PTHR43102">
    <property type="entry name" value="SLR1143 PROTEIN"/>
    <property type="match status" value="1"/>
</dbReference>
<dbReference type="SUPFAM" id="SSF55073">
    <property type="entry name" value="Nucleotide cyclase"/>
    <property type="match status" value="1"/>
</dbReference>
<dbReference type="RefSeq" id="WP_128775784.1">
    <property type="nucleotide sequence ID" value="NZ_RYFI01000001.1"/>
</dbReference>
<dbReference type="GO" id="GO:0003824">
    <property type="term" value="F:catalytic activity"/>
    <property type="evidence" value="ECO:0007669"/>
    <property type="project" value="UniProtKB-ARBA"/>
</dbReference>
<dbReference type="InterPro" id="IPR043128">
    <property type="entry name" value="Rev_trsase/Diguanyl_cyclase"/>
</dbReference>
<proteinExistence type="predicted"/>
<dbReference type="Gene3D" id="3.30.450.40">
    <property type="match status" value="1"/>
</dbReference>
<feature type="domain" description="GGDEF" evidence="1">
    <location>
        <begin position="209"/>
        <end position="343"/>
    </location>
</feature>
<sequence>METDVIDVQLAHEAANQIDLRGHDEDARLAALDRYDILDTPPEETFDRITRLARRIFRTPIATVSLVDGHRQWFKSRQGLELSETSRDAAFCTVTVRQNTPLIVPDAALDPMFADNPLVTGDPRIRFYAGAPLTTPDGHALGALCVIDTVPRSFDEEDAATLMDLARIVIDELELRQLAAVDTLTGALSRRAFRDEARRALHLAARHRHDLSLAVIDLDHFKSVNDTHGHPAGDAVLARSAAAITRQLRASDAVGRIGGEEFAVVLPHADQREALEIAERLRQAIAAQTFSAGGQVFQVTASLGVATQPKGCDGDIDALLRDADAALYAAKFSGRNACAPARPLANAPAAHARRRVFKRGRILFNRRMSSRECTIRSLGDASAALDVVSALGLPSEFELSIEADRVVRPCRLVGAIGRSLEVEFA</sequence>
<dbReference type="InterPro" id="IPR029787">
    <property type="entry name" value="Nucleotide_cyclase"/>
</dbReference>
<dbReference type="OrthoDB" id="315417at2"/>
<dbReference type="PROSITE" id="PS50887">
    <property type="entry name" value="GGDEF"/>
    <property type="match status" value="1"/>
</dbReference>
<reference evidence="2 3" key="1">
    <citation type="submission" date="2018-12" db="EMBL/GenBank/DDBJ databases">
        <title>bacterium Hansschlegelia zhihuaiae S113.</title>
        <authorList>
            <person name="He J."/>
        </authorList>
    </citation>
    <scope>NUCLEOTIDE SEQUENCE [LARGE SCALE GENOMIC DNA]</scope>
    <source>
        <strain evidence="2 3">S 113</strain>
    </source>
</reference>
<dbReference type="EMBL" id="RYFI01000001">
    <property type="protein sequence ID" value="RXF75604.1"/>
    <property type="molecule type" value="Genomic_DNA"/>
</dbReference>
<dbReference type="InterPro" id="IPR000160">
    <property type="entry name" value="GGDEF_dom"/>
</dbReference>
<dbReference type="CDD" id="cd01949">
    <property type="entry name" value="GGDEF"/>
    <property type="match status" value="1"/>
</dbReference>
<protein>
    <submittedName>
        <fullName evidence="2">Sensor domain-containing diguanylate cyclase</fullName>
    </submittedName>
</protein>
<dbReference type="SMART" id="SM00065">
    <property type="entry name" value="GAF"/>
    <property type="match status" value="1"/>
</dbReference>
<organism evidence="2 3">
    <name type="scientific">Hansschlegelia zhihuaiae</name>
    <dbReference type="NCBI Taxonomy" id="405005"/>
    <lineage>
        <taxon>Bacteria</taxon>
        <taxon>Pseudomonadati</taxon>
        <taxon>Pseudomonadota</taxon>
        <taxon>Alphaproteobacteria</taxon>
        <taxon>Hyphomicrobiales</taxon>
        <taxon>Methylopilaceae</taxon>
        <taxon>Hansschlegelia</taxon>
    </lineage>
</organism>
<evidence type="ECO:0000313" key="2">
    <source>
        <dbReference type="EMBL" id="RXF75604.1"/>
    </source>
</evidence>
<comment type="caution">
    <text evidence="2">The sequence shown here is derived from an EMBL/GenBank/DDBJ whole genome shotgun (WGS) entry which is preliminary data.</text>
</comment>
<gene>
    <name evidence="2" type="ORF">EK403_01810</name>
</gene>